<protein>
    <submittedName>
        <fullName evidence="12">Metabotropic glutamate receptor 1</fullName>
    </submittedName>
</protein>
<evidence type="ECO:0000256" key="5">
    <source>
        <dbReference type="ARBA" id="ARBA00023136"/>
    </source>
</evidence>
<keyword evidence="7" id="KW-0325">Glycoprotein</keyword>
<dbReference type="InterPro" id="IPR000337">
    <property type="entry name" value="GPCR_3"/>
</dbReference>
<keyword evidence="3 10" id="KW-1133">Transmembrane helix</keyword>
<sequence length="895" mass="99764">MIPRRKKERTMAVSSIGVSTTTGSTRRLPVWLLLPVMVGAVFAKPESLNPISRMRNPFSQGCLFSHGVVPHVRLCNSEDSREDMDNGICRAPTLDYMEMRSFGANWESRIFAAWIVQIVLSELVGVPATVESGMSPEEASLNFYDPFPPPELAHGANSKSEALETAFAFEDCRMVQRGGDAHKPCAHFTPEIWDAEANWTQDRVFEGTLEPPTSYGIVGEEALYVTKFTLEQDPSFATYIGLKGDRYRQKLAETFKRPLSWLQYCEQVSIDNCTTSNQVAQRPPKDETEAARYFVDGSYIGNFQYTDQNNCTLNNDSCTGHFADYPCDWTSFAEAQFYHLNIALESNGPLPGSRGYSYSQLRELWQAANATKSNLIMFWYTPEPAVHQFMGSDAEFHKITMKSPTKQCLDARPDRTETCNGNNTIRVGGPEADCGDSPKPLQKVVTGNLFELTHAESIPEAVRSPAYDVLRTFRLFEHHLGDIASLKAQFKGDARQAVCQWAVENVDFLQSFTPQTYPRVLEGGEGSLGYWTLISVSFGSLALLLVLLTVYAVHRYQGKRSIRIAQIEFLYLLLAGLVLVATGSVVIGIPPSNGSCVLSIFLINLGYALELVPLIIKIAGINRIMSAARHMRRVRLEKTDLYKSVVVIVLLVLAFLISWSVVDPPYKEAEYILTGRTNEDGARVVNFVYFCSSDSGIWEFVAIGWNGVLLFSASVLAFQTRLSQHEFNESRTLSFLIYSHFLFVIIRVATFFLRESVNERILSHINSSIFSCDTIAAVIIYMIPKLLKEDESRMSSTRFFQCGVDDCHLGDNVTSTRLTPVEVGTGCHHLVCESCGYVQDTCTSTDRATGSQMQIAENSISLAPASHLDLADSCHEDDKEEQSASDSTPEVMVDE</sequence>
<keyword evidence="6 12" id="KW-0675">Receptor</keyword>
<dbReference type="PANTHER" id="PTHR10519:SF20">
    <property type="entry name" value="G-PROTEIN COUPLED RECEPTOR 156-RELATED"/>
    <property type="match status" value="1"/>
</dbReference>
<evidence type="ECO:0000256" key="10">
    <source>
        <dbReference type="SAM" id="Phobius"/>
    </source>
</evidence>
<evidence type="ECO:0000256" key="3">
    <source>
        <dbReference type="ARBA" id="ARBA00022989"/>
    </source>
</evidence>
<dbReference type="GO" id="GO:0038039">
    <property type="term" value="C:G protein-coupled receptor heterodimeric complex"/>
    <property type="evidence" value="ECO:0007669"/>
    <property type="project" value="TreeGrafter"/>
</dbReference>
<evidence type="ECO:0000256" key="8">
    <source>
        <dbReference type="ARBA" id="ARBA00023224"/>
    </source>
</evidence>
<dbReference type="AlphaFoldDB" id="A0A9N8HLV9"/>
<accession>A0A9N8HLV9</accession>
<evidence type="ECO:0000256" key="7">
    <source>
        <dbReference type="ARBA" id="ARBA00023180"/>
    </source>
</evidence>
<evidence type="ECO:0000256" key="4">
    <source>
        <dbReference type="ARBA" id="ARBA00023040"/>
    </source>
</evidence>
<reference evidence="12" key="1">
    <citation type="submission" date="2020-06" db="EMBL/GenBank/DDBJ databases">
        <authorList>
            <consortium name="Plant Systems Biology data submission"/>
        </authorList>
    </citation>
    <scope>NUCLEOTIDE SEQUENCE</scope>
    <source>
        <strain evidence="12">D6</strain>
    </source>
</reference>
<evidence type="ECO:0000313" key="13">
    <source>
        <dbReference type="Proteomes" id="UP001153069"/>
    </source>
</evidence>
<dbReference type="PRINTS" id="PR00248">
    <property type="entry name" value="GPCRMGR"/>
</dbReference>
<evidence type="ECO:0000256" key="9">
    <source>
        <dbReference type="SAM" id="MobiDB-lite"/>
    </source>
</evidence>
<dbReference type="PROSITE" id="PS50259">
    <property type="entry name" value="G_PROTEIN_RECEP_F3_4"/>
    <property type="match status" value="1"/>
</dbReference>
<comment type="caution">
    <text evidence="12">The sequence shown here is derived from an EMBL/GenBank/DDBJ whole genome shotgun (WGS) entry which is preliminary data.</text>
</comment>
<feature type="transmembrane region" description="Helical" evidence="10">
    <location>
        <begin position="697"/>
        <end position="720"/>
    </location>
</feature>
<feature type="transmembrane region" description="Helical" evidence="10">
    <location>
        <begin position="641"/>
        <end position="662"/>
    </location>
</feature>
<feature type="region of interest" description="Disordered" evidence="9">
    <location>
        <begin position="872"/>
        <end position="895"/>
    </location>
</feature>
<proteinExistence type="predicted"/>
<evidence type="ECO:0000259" key="11">
    <source>
        <dbReference type="PROSITE" id="PS50259"/>
    </source>
</evidence>
<evidence type="ECO:0000256" key="1">
    <source>
        <dbReference type="ARBA" id="ARBA00004141"/>
    </source>
</evidence>
<organism evidence="12 13">
    <name type="scientific">Seminavis robusta</name>
    <dbReference type="NCBI Taxonomy" id="568900"/>
    <lineage>
        <taxon>Eukaryota</taxon>
        <taxon>Sar</taxon>
        <taxon>Stramenopiles</taxon>
        <taxon>Ochrophyta</taxon>
        <taxon>Bacillariophyta</taxon>
        <taxon>Bacillariophyceae</taxon>
        <taxon>Bacillariophycidae</taxon>
        <taxon>Naviculales</taxon>
        <taxon>Naviculaceae</taxon>
        <taxon>Seminavis</taxon>
    </lineage>
</organism>
<dbReference type="Proteomes" id="UP001153069">
    <property type="component" value="Unassembled WGS sequence"/>
</dbReference>
<dbReference type="InterPro" id="IPR002455">
    <property type="entry name" value="GPCR3_GABA-B"/>
</dbReference>
<keyword evidence="13" id="KW-1185">Reference proteome</keyword>
<feature type="transmembrane region" description="Helical" evidence="10">
    <location>
        <begin position="569"/>
        <end position="591"/>
    </location>
</feature>
<dbReference type="InterPro" id="IPR017978">
    <property type="entry name" value="GPCR_3_C"/>
</dbReference>
<feature type="domain" description="G-protein coupled receptors family 3 profile" evidence="11">
    <location>
        <begin position="531"/>
        <end position="786"/>
    </location>
</feature>
<feature type="transmembrane region" description="Helical" evidence="10">
    <location>
        <begin position="732"/>
        <end position="753"/>
    </location>
</feature>
<comment type="subcellular location">
    <subcellularLocation>
        <location evidence="1">Membrane</location>
        <topology evidence="1">Multi-pass membrane protein</topology>
    </subcellularLocation>
</comment>
<keyword evidence="5 10" id="KW-0472">Membrane</keyword>
<evidence type="ECO:0000256" key="2">
    <source>
        <dbReference type="ARBA" id="ARBA00022692"/>
    </source>
</evidence>
<evidence type="ECO:0000256" key="6">
    <source>
        <dbReference type="ARBA" id="ARBA00023170"/>
    </source>
</evidence>
<dbReference type="EMBL" id="CAICTM010000704">
    <property type="protein sequence ID" value="CAB9515293.1"/>
    <property type="molecule type" value="Genomic_DNA"/>
</dbReference>
<feature type="transmembrane region" description="Helical" evidence="10">
    <location>
        <begin position="528"/>
        <end position="548"/>
    </location>
</feature>
<name>A0A9N8HLV9_9STRA</name>
<dbReference type="Pfam" id="PF00003">
    <property type="entry name" value="7tm_3"/>
    <property type="match status" value="1"/>
</dbReference>
<gene>
    <name evidence="12" type="ORF">SEMRO_705_G190380.1</name>
</gene>
<dbReference type="GO" id="GO:0004965">
    <property type="term" value="F:G protein-coupled GABA receptor activity"/>
    <property type="evidence" value="ECO:0007669"/>
    <property type="project" value="InterPro"/>
</dbReference>
<feature type="transmembrane region" description="Helical" evidence="10">
    <location>
        <begin position="597"/>
        <end position="620"/>
    </location>
</feature>
<keyword evidence="4" id="KW-0297">G-protein coupled receptor</keyword>
<dbReference type="PANTHER" id="PTHR10519">
    <property type="entry name" value="GABA-B RECEPTOR"/>
    <property type="match status" value="1"/>
</dbReference>
<keyword evidence="8" id="KW-0807">Transducer</keyword>
<dbReference type="OrthoDB" id="46290at2759"/>
<evidence type="ECO:0000313" key="12">
    <source>
        <dbReference type="EMBL" id="CAB9515293.1"/>
    </source>
</evidence>
<keyword evidence="2 10" id="KW-0812">Transmembrane</keyword>